<dbReference type="AlphaFoldDB" id="A0A099F367"/>
<dbReference type="RefSeq" id="WP_036740250.1">
    <property type="nucleotide sequence ID" value="NZ_FOJO01000008.1"/>
</dbReference>
<dbReference type="EMBL" id="JRKN01000009">
    <property type="protein sequence ID" value="KGJ04723.1"/>
    <property type="molecule type" value="Genomic_DNA"/>
</dbReference>
<protein>
    <recommendedName>
        <fullName evidence="3">methylated-DNA--[protein]-cysteine S-methyltransferase</fullName>
        <ecNumber evidence="3">2.1.1.63</ecNumber>
    </recommendedName>
</protein>
<dbReference type="CDD" id="cd06445">
    <property type="entry name" value="ATase"/>
    <property type="match status" value="1"/>
</dbReference>
<dbReference type="NCBIfam" id="TIGR00589">
    <property type="entry name" value="ogt"/>
    <property type="match status" value="1"/>
</dbReference>
<evidence type="ECO:0000259" key="9">
    <source>
        <dbReference type="Pfam" id="PF01035"/>
    </source>
</evidence>
<evidence type="ECO:0000256" key="4">
    <source>
        <dbReference type="ARBA" id="ARBA00022603"/>
    </source>
</evidence>
<dbReference type="InterPro" id="IPR036388">
    <property type="entry name" value="WH-like_DNA-bd_sf"/>
</dbReference>
<dbReference type="FunFam" id="1.10.10.10:FF:000214">
    <property type="entry name" value="Methylated-DNA--protein-cysteine methyltransferase"/>
    <property type="match status" value="1"/>
</dbReference>
<dbReference type="Proteomes" id="UP000182312">
    <property type="component" value="Unassembled WGS sequence"/>
</dbReference>
<dbReference type="Pfam" id="PF01035">
    <property type="entry name" value="DNA_binding_1"/>
    <property type="match status" value="1"/>
</dbReference>
<keyword evidence="5 10" id="KW-0808">Transferase</keyword>
<evidence type="ECO:0000256" key="3">
    <source>
        <dbReference type="ARBA" id="ARBA00011918"/>
    </source>
</evidence>
<gene>
    <name evidence="10" type="ORF">IT41_08645</name>
    <name evidence="11" type="ORF">SAMN04487972_10813</name>
</gene>
<dbReference type="InterPro" id="IPR036217">
    <property type="entry name" value="MethylDNA_cys_MeTrfase_DNAb"/>
</dbReference>
<organism evidence="10 12">
    <name type="scientific">Paracoccus halophilus</name>
    <dbReference type="NCBI Taxonomy" id="376733"/>
    <lineage>
        <taxon>Bacteria</taxon>
        <taxon>Pseudomonadati</taxon>
        <taxon>Pseudomonadota</taxon>
        <taxon>Alphaproteobacteria</taxon>
        <taxon>Rhodobacterales</taxon>
        <taxon>Paracoccaceae</taxon>
        <taxon>Paracoccus</taxon>
    </lineage>
</organism>
<dbReference type="GO" id="GO:0003908">
    <property type="term" value="F:methylated-DNA-[protein]-cysteine S-methyltransferase activity"/>
    <property type="evidence" value="ECO:0007669"/>
    <property type="project" value="UniProtKB-EC"/>
</dbReference>
<dbReference type="EMBL" id="FOJO01000008">
    <property type="protein sequence ID" value="SFA50839.1"/>
    <property type="molecule type" value="Genomic_DNA"/>
</dbReference>
<comment type="catalytic activity">
    <reaction evidence="8">
        <text>a 6-O-methyl-2'-deoxyguanosine in DNA + L-cysteinyl-[protein] = S-methyl-L-cysteinyl-[protein] + a 2'-deoxyguanosine in DNA</text>
        <dbReference type="Rhea" id="RHEA:24000"/>
        <dbReference type="Rhea" id="RHEA-COMP:10131"/>
        <dbReference type="Rhea" id="RHEA-COMP:10132"/>
        <dbReference type="Rhea" id="RHEA-COMP:11367"/>
        <dbReference type="Rhea" id="RHEA-COMP:11368"/>
        <dbReference type="ChEBI" id="CHEBI:29950"/>
        <dbReference type="ChEBI" id="CHEBI:82612"/>
        <dbReference type="ChEBI" id="CHEBI:85445"/>
        <dbReference type="ChEBI" id="CHEBI:85448"/>
        <dbReference type="EC" id="2.1.1.63"/>
    </reaction>
</comment>
<dbReference type="PANTHER" id="PTHR10815:SF13">
    <property type="entry name" value="METHYLATED-DNA--PROTEIN-CYSTEINE METHYLTRANSFERASE"/>
    <property type="match status" value="1"/>
</dbReference>
<evidence type="ECO:0000256" key="8">
    <source>
        <dbReference type="ARBA" id="ARBA00049348"/>
    </source>
</evidence>
<dbReference type="GO" id="GO:0006281">
    <property type="term" value="P:DNA repair"/>
    <property type="evidence" value="ECO:0007669"/>
    <property type="project" value="UniProtKB-KW"/>
</dbReference>
<evidence type="ECO:0000313" key="11">
    <source>
        <dbReference type="EMBL" id="SFA50839.1"/>
    </source>
</evidence>
<evidence type="ECO:0000313" key="10">
    <source>
        <dbReference type="EMBL" id="KGJ04723.1"/>
    </source>
</evidence>
<name>A0A099F367_9RHOB</name>
<accession>A0A099F367</accession>
<keyword evidence="12" id="KW-1185">Reference proteome</keyword>
<evidence type="ECO:0000313" key="12">
    <source>
        <dbReference type="Proteomes" id="UP000029846"/>
    </source>
</evidence>
<keyword evidence="6" id="KW-0227">DNA damage</keyword>
<dbReference type="STRING" id="376733.SAMN04487972_10813"/>
<evidence type="ECO:0000256" key="2">
    <source>
        <dbReference type="ARBA" id="ARBA00008711"/>
    </source>
</evidence>
<dbReference type="Gene3D" id="1.10.10.10">
    <property type="entry name" value="Winged helix-like DNA-binding domain superfamily/Winged helix DNA-binding domain"/>
    <property type="match status" value="1"/>
</dbReference>
<reference evidence="10 12" key="1">
    <citation type="submission" date="2014-09" db="EMBL/GenBank/DDBJ databases">
        <authorList>
            <person name="McGinnis J.M."/>
            <person name="Wolfgang W.J."/>
        </authorList>
    </citation>
    <scope>NUCLEOTIDE SEQUENCE [LARGE SCALE GENOMIC DNA]</scope>
    <source>
        <strain evidence="10 12">JCM 14014</strain>
    </source>
</reference>
<feature type="domain" description="Methylated-DNA-[protein]-cysteine S-methyltransferase DNA binding" evidence="9">
    <location>
        <begin position="111"/>
        <end position="190"/>
    </location>
</feature>
<dbReference type="PANTHER" id="PTHR10815">
    <property type="entry name" value="METHYLATED-DNA--PROTEIN-CYSTEINE METHYLTRANSFERASE"/>
    <property type="match status" value="1"/>
</dbReference>
<comment type="similarity">
    <text evidence="2">Belongs to the MGMT family.</text>
</comment>
<sequence length="200" mass="20751">MTEMLFDPNPTPPGDGLRITVTTLPAAQAGVVLCLGQFDTPLGQVVAMGASGLLWGLGFAGETPADQVLADLLARWPGARTVPAPEALAPAIQALVAGRGDISVRLSGTGFQLQVWRALIQVPRGQVISYATLAEIIGRPRALRAVGTAVGQNPVSWAVPCHRVTRSDGRIGGYHWGASVKRALLAREGASIAPPALALL</sequence>
<evidence type="ECO:0000256" key="6">
    <source>
        <dbReference type="ARBA" id="ARBA00022763"/>
    </source>
</evidence>
<dbReference type="EC" id="2.1.1.63" evidence="3"/>
<evidence type="ECO:0000256" key="5">
    <source>
        <dbReference type="ARBA" id="ARBA00022679"/>
    </source>
</evidence>
<reference evidence="10 12" key="2">
    <citation type="submission" date="2014-10" db="EMBL/GenBank/DDBJ databases">
        <title>Paracoccus sanguinis sp. nov., isolated from clinical specimens of New York State patients.</title>
        <authorList>
            <person name="Mingle L.A."/>
            <person name="Cole J.A."/>
            <person name="Lapierre P."/>
            <person name="Musser K.A."/>
        </authorList>
    </citation>
    <scope>NUCLEOTIDE SEQUENCE [LARGE SCALE GENOMIC DNA]</scope>
    <source>
        <strain evidence="10 12">JCM 14014</strain>
    </source>
</reference>
<dbReference type="SUPFAM" id="SSF53155">
    <property type="entry name" value="Methylated DNA-protein cysteine methyltransferase domain"/>
    <property type="match status" value="1"/>
</dbReference>
<dbReference type="GO" id="GO:0032259">
    <property type="term" value="P:methylation"/>
    <property type="evidence" value="ECO:0007669"/>
    <property type="project" value="UniProtKB-KW"/>
</dbReference>
<reference evidence="11 13" key="3">
    <citation type="submission" date="2016-10" db="EMBL/GenBank/DDBJ databases">
        <authorList>
            <person name="de Groot N.N."/>
        </authorList>
    </citation>
    <scope>NUCLEOTIDE SEQUENCE [LARGE SCALE GENOMIC DNA]</scope>
    <source>
        <strain evidence="11 13">CGMCC 1.6117</strain>
    </source>
</reference>
<dbReference type="Proteomes" id="UP000029846">
    <property type="component" value="Unassembled WGS sequence"/>
</dbReference>
<dbReference type="InterPro" id="IPR014048">
    <property type="entry name" value="MethylDNA_cys_MeTrfase_DNA-bd"/>
</dbReference>
<proteinExistence type="inferred from homology"/>
<dbReference type="eggNOG" id="COG0350">
    <property type="taxonomic scope" value="Bacteria"/>
</dbReference>
<evidence type="ECO:0000256" key="1">
    <source>
        <dbReference type="ARBA" id="ARBA00001286"/>
    </source>
</evidence>
<keyword evidence="4 10" id="KW-0489">Methyltransferase</keyword>
<comment type="catalytic activity">
    <reaction evidence="1">
        <text>a 4-O-methyl-thymidine in DNA + L-cysteinyl-[protein] = a thymidine in DNA + S-methyl-L-cysteinyl-[protein]</text>
        <dbReference type="Rhea" id="RHEA:53428"/>
        <dbReference type="Rhea" id="RHEA-COMP:10131"/>
        <dbReference type="Rhea" id="RHEA-COMP:10132"/>
        <dbReference type="Rhea" id="RHEA-COMP:13555"/>
        <dbReference type="Rhea" id="RHEA-COMP:13556"/>
        <dbReference type="ChEBI" id="CHEBI:29950"/>
        <dbReference type="ChEBI" id="CHEBI:82612"/>
        <dbReference type="ChEBI" id="CHEBI:137386"/>
        <dbReference type="ChEBI" id="CHEBI:137387"/>
        <dbReference type="EC" id="2.1.1.63"/>
    </reaction>
</comment>
<dbReference type="SUPFAM" id="SSF46767">
    <property type="entry name" value="Methylated DNA-protein cysteine methyltransferase, C-terminal domain"/>
    <property type="match status" value="1"/>
</dbReference>
<evidence type="ECO:0000256" key="7">
    <source>
        <dbReference type="ARBA" id="ARBA00023204"/>
    </source>
</evidence>
<keyword evidence="7" id="KW-0234">DNA repair</keyword>
<dbReference type="InterPro" id="IPR036631">
    <property type="entry name" value="MGMT_N_sf"/>
</dbReference>
<evidence type="ECO:0000313" key="13">
    <source>
        <dbReference type="Proteomes" id="UP000182312"/>
    </source>
</evidence>
<dbReference type="OrthoDB" id="9802228at2"/>